<dbReference type="Proteomes" id="UP000001861">
    <property type="component" value="Unassembled WGS sequence"/>
</dbReference>
<evidence type="ECO:0000313" key="3">
    <source>
        <dbReference type="EMBL" id="EAU85094.1"/>
    </source>
</evidence>
<dbReference type="VEuPathDB" id="FungiDB:CC1G_08067"/>
<gene>
    <name evidence="3" type="ORF">CC1G_08067</name>
</gene>
<keyword evidence="1" id="KW-0732">Signal</keyword>
<dbReference type="CDD" id="cd00161">
    <property type="entry name" value="beta-trefoil_Ricin-like"/>
    <property type="match status" value="1"/>
</dbReference>
<dbReference type="InParanoid" id="A8NVL9"/>
<name>A8NVL9_COPC7</name>
<dbReference type="RefSeq" id="XP_001836682.1">
    <property type="nucleotide sequence ID" value="XM_001836630.1"/>
</dbReference>
<dbReference type="GeneID" id="6013233"/>
<dbReference type="Gene3D" id="2.80.10.50">
    <property type="match status" value="2"/>
</dbReference>
<dbReference type="SMART" id="SM00458">
    <property type="entry name" value="RICIN"/>
    <property type="match status" value="1"/>
</dbReference>
<dbReference type="EMBL" id="AACS02000004">
    <property type="protein sequence ID" value="EAU85094.1"/>
    <property type="molecule type" value="Genomic_DNA"/>
</dbReference>
<dbReference type="KEGG" id="cci:CC1G_08067"/>
<feature type="domain" description="Ricin B lectin" evidence="2">
    <location>
        <begin position="28"/>
        <end position="155"/>
    </location>
</feature>
<proteinExistence type="predicted"/>
<evidence type="ECO:0000256" key="1">
    <source>
        <dbReference type="SAM" id="SignalP"/>
    </source>
</evidence>
<dbReference type="PROSITE" id="PS50231">
    <property type="entry name" value="RICIN_B_LECTIN"/>
    <property type="match status" value="1"/>
</dbReference>
<dbReference type="SUPFAM" id="SSF50370">
    <property type="entry name" value="Ricin B-like lectins"/>
    <property type="match status" value="1"/>
</dbReference>
<dbReference type="Pfam" id="PF00652">
    <property type="entry name" value="Ricin_B_lectin"/>
    <property type="match status" value="1"/>
</dbReference>
<evidence type="ECO:0000313" key="4">
    <source>
        <dbReference type="Proteomes" id="UP000001861"/>
    </source>
</evidence>
<accession>A8NVL9</accession>
<feature type="signal peptide" evidence="1">
    <location>
        <begin position="1"/>
        <end position="21"/>
    </location>
</feature>
<dbReference type="OMA" id="HEWTEFL"/>
<protein>
    <submittedName>
        <fullName evidence="3">Macrofage activating glycoprotein</fullName>
    </submittedName>
</protein>
<dbReference type="OrthoDB" id="2564904at2759"/>
<dbReference type="InterPro" id="IPR035992">
    <property type="entry name" value="Ricin_B-like_lectins"/>
</dbReference>
<feature type="chain" id="PRO_5002726644" evidence="1">
    <location>
        <begin position="22"/>
        <end position="421"/>
    </location>
</feature>
<dbReference type="STRING" id="240176.A8NVL9"/>
<dbReference type="AlphaFoldDB" id="A8NVL9"/>
<evidence type="ECO:0000259" key="2">
    <source>
        <dbReference type="SMART" id="SM00458"/>
    </source>
</evidence>
<reference evidence="3 4" key="1">
    <citation type="journal article" date="2010" name="Proc. Natl. Acad. Sci. U.S.A.">
        <title>Insights into evolution of multicellular fungi from the assembled chromosomes of the mushroom Coprinopsis cinerea (Coprinus cinereus).</title>
        <authorList>
            <person name="Stajich J.E."/>
            <person name="Wilke S.K."/>
            <person name="Ahren D."/>
            <person name="Au C.H."/>
            <person name="Birren B.W."/>
            <person name="Borodovsky M."/>
            <person name="Burns C."/>
            <person name="Canback B."/>
            <person name="Casselton L.A."/>
            <person name="Cheng C.K."/>
            <person name="Deng J."/>
            <person name="Dietrich F.S."/>
            <person name="Fargo D.C."/>
            <person name="Farman M.L."/>
            <person name="Gathman A.C."/>
            <person name="Goldberg J."/>
            <person name="Guigo R."/>
            <person name="Hoegger P.J."/>
            <person name="Hooker J.B."/>
            <person name="Huggins A."/>
            <person name="James T.Y."/>
            <person name="Kamada T."/>
            <person name="Kilaru S."/>
            <person name="Kodira C."/>
            <person name="Kues U."/>
            <person name="Kupfer D."/>
            <person name="Kwan H.S."/>
            <person name="Lomsadze A."/>
            <person name="Li W."/>
            <person name="Lilly W.W."/>
            <person name="Ma L.J."/>
            <person name="Mackey A.J."/>
            <person name="Manning G."/>
            <person name="Martin F."/>
            <person name="Muraguchi H."/>
            <person name="Natvig D.O."/>
            <person name="Palmerini H."/>
            <person name="Ramesh M.A."/>
            <person name="Rehmeyer C.J."/>
            <person name="Roe B.A."/>
            <person name="Shenoy N."/>
            <person name="Stanke M."/>
            <person name="Ter-Hovhannisyan V."/>
            <person name="Tunlid A."/>
            <person name="Velagapudi R."/>
            <person name="Vision T.J."/>
            <person name="Zeng Q."/>
            <person name="Zolan M.E."/>
            <person name="Pukkila P.J."/>
        </authorList>
    </citation>
    <scope>NUCLEOTIDE SEQUENCE [LARGE SCALE GENOMIC DNA]</scope>
    <source>
        <strain evidence="4">Okayama-7 / 130 / ATCC MYA-4618 / FGSC 9003</strain>
    </source>
</reference>
<keyword evidence="4" id="KW-1185">Reference proteome</keyword>
<dbReference type="eggNOG" id="ENOG502SN2V">
    <property type="taxonomic scope" value="Eukaryota"/>
</dbReference>
<comment type="caution">
    <text evidence="3">The sequence shown here is derived from an EMBL/GenBank/DDBJ whole genome shotgun (WGS) entry which is preliminary data.</text>
</comment>
<organism evidence="3 4">
    <name type="scientific">Coprinopsis cinerea (strain Okayama-7 / 130 / ATCC MYA-4618 / FGSC 9003)</name>
    <name type="common">Inky cap fungus</name>
    <name type="synonym">Hormographiella aspergillata</name>
    <dbReference type="NCBI Taxonomy" id="240176"/>
    <lineage>
        <taxon>Eukaryota</taxon>
        <taxon>Fungi</taxon>
        <taxon>Dikarya</taxon>
        <taxon>Basidiomycota</taxon>
        <taxon>Agaricomycotina</taxon>
        <taxon>Agaricomycetes</taxon>
        <taxon>Agaricomycetidae</taxon>
        <taxon>Agaricales</taxon>
        <taxon>Agaricineae</taxon>
        <taxon>Psathyrellaceae</taxon>
        <taxon>Coprinopsis</taxon>
    </lineage>
</organism>
<sequence>MLSKAFTTLASLAALAVVAQAQTPEYIGQLLLRSAINDNKCLTATADHDAAPVVIQPCTGAPSQKWTFTEGTVRVFHNKCLDVIDGADRDGTKLQIYTCAPHNPNQHWYYNKWENKLEWNGRGKCVELPDANTADGTQAHIWGCWKTPKQTWNTGYMPNDLPRQSQHGQFGTNQCHGGEDSNCQTSWINSATDFCLWAPPTLGTVGALEREVVAYCTKSGRGARTIPDGTLTGVHFVKTPDYVQITGTGDFTKLNIPAGDWGGELDNKGGDAKGNPIGGLIFGNSFADGLQYNEWTEFISDKEFCIRACTGPRAKELCNHIYDTMGCWWNMPANYDSGVFEECEGDSATPMGVYDGTSTWYQGVSPTPSAHPAPASSNCVSLPTVGVSPLLKKRGVEGVPGFNKKVSVPEFPGATPAPVAR</sequence>
<dbReference type="InterPro" id="IPR000772">
    <property type="entry name" value="Ricin_B_lectin"/>
</dbReference>